<comment type="caution">
    <text evidence="16">The sequence shown here is derived from an EMBL/GenBank/DDBJ whole genome shotgun (WGS) entry which is preliminary data.</text>
</comment>
<dbReference type="OrthoDB" id="108365at2759"/>
<dbReference type="AlphaFoldDB" id="A0A0B2UJ60"/>
<dbReference type="InterPro" id="IPR001697">
    <property type="entry name" value="Pyr_Knase"/>
</dbReference>
<evidence type="ECO:0000259" key="15">
    <source>
        <dbReference type="Pfam" id="PF00224"/>
    </source>
</evidence>
<accession>A0A0B2UJ60</accession>
<keyword evidence="5 14" id="KW-0808">Transferase</keyword>
<comment type="catalytic activity">
    <reaction evidence="13 14">
        <text>pyruvate + ATP = phosphoenolpyruvate + ADP + H(+)</text>
        <dbReference type="Rhea" id="RHEA:18157"/>
        <dbReference type="ChEBI" id="CHEBI:15361"/>
        <dbReference type="ChEBI" id="CHEBI:15378"/>
        <dbReference type="ChEBI" id="CHEBI:30616"/>
        <dbReference type="ChEBI" id="CHEBI:58702"/>
        <dbReference type="ChEBI" id="CHEBI:456216"/>
        <dbReference type="EC" id="2.7.1.40"/>
    </reaction>
</comment>
<evidence type="ECO:0000313" key="16">
    <source>
        <dbReference type="EMBL" id="KHN69025.1"/>
    </source>
</evidence>
<dbReference type="GO" id="GO:0061621">
    <property type="term" value="P:canonical glycolysis"/>
    <property type="evidence" value="ECO:0007669"/>
    <property type="project" value="EnsemblFungi"/>
</dbReference>
<evidence type="ECO:0000256" key="9">
    <source>
        <dbReference type="ARBA" id="ARBA00022840"/>
    </source>
</evidence>
<evidence type="ECO:0000313" key="17">
    <source>
        <dbReference type="Proteomes" id="UP000031056"/>
    </source>
</evidence>
<evidence type="ECO:0000256" key="3">
    <source>
        <dbReference type="ARBA" id="ARBA00008663"/>
    </source>
</evidence>
<evidence type="ECO:0000256" key="11">
    <source>
        <dbReference type="ARBA" id="ARBA00023152"/>
    </source>
</evidence>
<reference evidence="16 17" key="1">
    <citation type="journal article" date="2014" name="MBio">
        <title>The Ordospora colligata genome; evolution of extreme reduction in microsporidia and host-to-parasite horizontal gene transfer.</title>
        <authorList>
            <person name="Pombert J.-F."/>
            <person name="Haag K.L."/>
            <person name="Beidas S."/>
            <person name="Ebert D."/>
            <person name="Keeling P.J."/>
        </authorList>
    </citation>
    <scope>NUCLEOTIDE SEQUENCE [LARGE SCALE GENOMIC DNA]</scope>
    <source>
        <strain evidence="16 17">OC4</strain>
    </source>
</reference>
<dbReference type="EC" id="2.7.1.40" evidence="4 14"/>
<evidence type="ECO:0000256" key="4">
    <source>
        <dbReference type="ARBA" id="ARBA00012142"/>
    </source>
</evidence>
<evidence type="ECO:0000256" key="5">
    <source>
        <dbReference type="ARBA" id="ARBA00022679"/>
    </source>
</evidence>
<dbReference type="EMBL" id="JOKQ01000010">
    <property type="protein sequence ID" value="KHN69025.1"/>
    <property type="molecule type" value="Genomic_DNA"/>
</dbReference>
<name>A0A0B2UJ60_9MICR</name>
<dbReference type="GO" id="GO:0004743">
    <property type="term" value="F:pyruvate kinase activity"/>
    <property type="evidence" value="ECO:0007669"/>
    <property type="project" value="UniProtKB-EC"/>
</dbReference>
<dbReference type="GO" id="GO:0005524">
    <property type="term" value="F:ATP binding"/>
    <property type="evidence" value="ECO:0007669"/>
    <property type="project" value="UniProtKB-KW"/>
</dbReference>
<evidence type="ECO:0000256" key="2">
    <source>
        <dbReference type="ARBA" id="ARBA00004997"/>
    </source>
</evidence>
<organism evidence="16 17">
    <name type="scientific">Ordospora colligata OC4</name>
    <dbReference type="NCBI Taxonomy" id="1354746"/>
    <lineage>
        <taxon>Eukaryota</taxon>
        <taxon>Fungi</taxon>
        <taxon>Fungi incertae sedis</taxon>
        <taxon>Microsporidia</taxon>
        <taxon>Ordosporidae</taxon>
        <taxon>Ordospora</taxon>
    </lineage>
</organism>
<dbReference type="UniPathway" id="UPA00109">
    <property type="reaction ID" value="UER00188"/>
</dbReference>
<dbReference type="Proteomes" id="UP000031056">
    <property type="component" value="Unassembled WGS sequence"/>
</dbReference>
<dbReference type="FunCoup" id="A0A0B2UJ60">
    <property type="interactions" value="59"/>
</dbReference>
<keyword evidence="10 14" id="KW-0460">Magnesium</keyword>
<comment type="pathway">
    <text evidence="2 14">Carbohydrate degradation; glycolysis; pyruvate from D-glyceraldehyde 3-phosphate: step 5/5.</text>
</comment>
<dbReference type="HOGENOM" id="CLU_015439_1_1_1"/>
<dbReference type="PRINTS" id="PR01050">
    <property type="entry name" value="PYRUVTKNASE"/>
</dbReference>
<comment type="cofactor">
    <cofactor evidence="1">
        <name>K(+)</name>
        <dbReference type="ChEBI" id="CHEBI:29103"/>
    </cofactor>
</comment>
<dbReference type="STRING" id="1354746.A0A0B2UJ60"/>
<dbReference type="Gene3D" id="2.40.33.10">
    <property type="entry name" value="PK beta-barrel domain-like"/>
    <property type="match status" value="1"/>
</dbReference>
<dbReference type="InterPro" id="IPR011037">
    <property type="entry name" value="Pyrv_Knase-like_insert_dom_sf"/>
</dbReference>
<feature type="domain" description="Pyruvate kinase barrel" evidence="15">
    <location>
        <begin position="5"/>
        <end position="314"/>
    </location>
</feature>
<evidence type="ECO:0000256" key="1">
    <source>
        <dbReference type="ARBA" id="ARBA00001958"/>
    </source>
</evidence>
<evidence type="ECO:0000256" key="12">
    <source>
        <dbReference type="ARBA" id="ARBA00023317"/>
    </source>
</evidence>
<proteinExistence type="inferred from homology"/>
<dbReference type="InterPro" id="IPR015806">
    <property type="entry name" value="Pyrv_Knase_insert_dom_sf"/>
</dbReference>
<dbReference type="GeneID" id="26262419"/>
<evidence type="ECO:0000256" key="14">
    <source>
        <dbReference type="RuleBase" id="RU000504"/>
    </source>
</evidence>
<comment type="similarity">
    <text evidence="3 14">Belongs to the pyruvate kinase family.</text>
</comment>
<dbReference type="SUPFAM" id="SSF52935">
    <property type="entry name" value="PK C-terminal domain-like"/>
    <property type="match status" value="1"/>
</dbReference>
<dbReference type="Pfam" id="PF00224">
    <property type="entry name" value="PK"/>
    <property type="match status" value="1"/>
</dbReference>
<dbReference type="GO" id="GO:0016301">
    <property type="term" value="F:kinase activity"/>
    <property type="evidence" value="ECO:0007669"/>
    <property type="project" value="UniProtKB-KW"/>
</dbReference>
<keyword evidence="12 16" id="KW-0670">Pyruvate</keyword>
<evidence type="ECO:0000256" key="6">
    <source>
        <dbReference type="ARBA" id="ARBA00022723"/>
    </source>
</evidence>
<evidence type="ECO:0000256" key="13">
    <source>
        <dbReference type="ARBA" id="ARBA00048152"/>
    </source>
</evidence>
<dbReference type="SUPFAM" id="SSF51621">
    <property type="entry name" value="Phosphoenolpyruvate/pyruvate domain"/>
    <property type="match status" value="1"/>
</dbReference>
<dbReference type="GO" id="GO:0030955">
    <property type="term" value="F:potassium ion binding"/>
    <property type="evidence" value="ECO:0007669"/>
    <property type="project" value="InterPro"/>
</dbReference>
<keyword evidence="11 14" id="KW-0324">Glycolysis</keyword>
<evidence type="ECO:0000256" key="8">
    <source>
        <dbReference type="ARBA" id="ARBA00022777"/>
    </source>
</evidence>
<dbReference type="InterPro" id="IPR040442">
    <property type="entry name" value="Pyrv_kinase-like_dom_sf"/>
</dbReference>
<dbReference type="NCBIfam" id="TIGR01064">
    <property type="entry name" value="pyruv_kin"/>
    <property type="match status" value="1"/>
</dbReference>
<keyword evidence="9" id="KW-0067">ATP-binding</keyword>
<evidence type="ECO:0000256" key="7">
    <source>
        <dbReference type="ARBA" id="ARBA00022741"/>
    </source>
</evidence>
<dbReference type="InterPro" id="IPR015813">
    <property type="entry name" value="Pyrv/PenolPyrv_kinase-like_dom"/>
</dbReference>
<keyword evidence="17" id="KW-1185">Reference proteome</keyword>
<dbReference type="InterPro" id="IPR015793">
    <property type="entry name" value="Pyrv_Knase_brl"/>
</dbReference>
<dbReference type="VEuPathDB" id="MicrosporidiaDB:M896_100090"/>
<dbReference type="InterPro" id="IPR036918">
    <property type="entry name" value="Pyrv_Knase_C_sf"/>
</dbReference>
<protein>
    <recommendedName>
        <fullName evidence="4 14">Pyruvate kinase</fullName>
        <ecNumber evidence="4 14">2.7.1.40</ecNumber>
    </recommendedName>
</protein>
<keyword evidence="7" id="KW-0547">Nucleotide-binding</keyword>
<dbReference type="PANTHER" id="PTHR11817">
    <property type="entry name" value="PYRUVATE KINASE"/>
    <property type="match status" value="1"/>
</dbReference>
<evidence type="ECO:0000256" key="10">
    <source>
        <dbReference type="ARBA" id="ARBA00022842"/>
    </source>
</evidence>
<dbReference type="InParanoid" id="A0A0B2UJ60"/>
<keyword evidence="6" id="KW-0479">Metal-binding</keyword>
<dbReference type="GO" id="GO:0000287">
    <property type="term" value="F:magnesium ion binding"/>
    <property type="evidence" value="ECO:0007669"/>
    <property type="project" value="InterPro"/>
</dbReference>
<dbReference type="SUPFAM" id="SSF50800">
    <property type="entry name" value="PK beta-barrel domain-like"/>
    <property type="match status" value="1"/>
</dbReference>
<keyword evidence="8 14" id="KW-0418">Kinase</keyword>
<dbReference type="RefSeq" id="XP_014563067.1">
    <property type="nucleotide sequence ID" value="XM_014707581.1"/>
</dbReference>
<dbReference type="Gene3D" id="3.20.20.60">
    <property type="entry name" value="Phosphoenolpyruvate-binding domains"/>
    <property type="match status" value="1"/>
</dbReference>
<sequence>MKDAQTKIVCTIGPETSSKEKIAQLIKAGMNIARINFSHGERKEHRKVIEDIQDVRKSEGKYVAIALDTRGPEVRISIESDFYASTGDAIRFYTKQRKGGIFIPEINLNALKIGANVFIDDGSLELKITEVFDGGFECISQNGHLVKNNKSMNFPGIDIGMKYLRGDDIEDMIFAVECGIDMIFASFIGSRHDVEDVKKIVVNVPVISKIESCMGMENLDEIAWVSDGLMVARGDLGVEVGMGSMFSSQKRIIAAAKKANKPVICATQMMESMISKEMPTRAETSDVGNAVMDGCDCVMLSGETAVGRFPIKTVEAMRMICMDAEKYIRKIGDAIGMCELFPYVSAIVLWLCPADQVERFYASRPGIPIIMVSRSLCEIRRFCMYRGIVCVMYDELINVRSVAERLCIEVRYMVIEEKSVRMEEI</sequence>
<gene>
    <name evidence="16" type="ORF">M896_100090</name>
</gene>